<name>A0ABQ7Z8D7_BRANA</name>
<feature type="non-terminal residue" evidence="1">
    <location>
        <position position="1"/>
    </location>
</feature>
<keyword evidence="2" id="KW-1185">Reference proteome</keyword>
<gene>
    <name evidence="1" type="ORF">HID58_073699</name>
</gene>
<sequence>GLCVFGLRIWVGLRKSTTAVLFYFVKQAEFEVAERGRLNLLPTISAPFKRPFRDPDLGGEIVAREGVEGGGAGAAAEGSVGDGLDVAVVADRGDAGHDGDDALAGFDFVARPDVPRHPD</sequence>
<evidence type="ECO:0000313" key="1">
    <source>
        <dbReference type="EMBL" id="KAH0876337.1"/>
    </source>
</evidence>
<comment type="caution">
    <text evidence="1">The sequence shown here is derived from an EMBL/GenBank/DDBJ whole genome shotgun (WGS) entry which is preliminary data.</text>
</comment>
<protein>
    <submittedName>
        <fullName evidence="1">Uncharacterized protein</fullName>
    </submittedName>
</protein>
<organism evidence="1 2">
    <name type="scientific">Brassica napus</name>
    <name type="common">Rape</name>
    <dbReference type="NCBI Taxonomy" id="3708"/>
    <lineage>
        <taxon>Eukaryota</taxon>
        <taxon>Viridiplantae</taxon>
        <taxon>Streptophyta</taxon>
        <taxon>Embryophyta</taxon>
        <taxon>Tracheophyta</taxon>
        <taxon>Spermatophyta</taxon>
        <taxon>Magnoliopsida</taxon>
        <taxon>eudicotyledons</taxon>
        <taxon>Gunneridae</taxon>
        <taxon>Pentapetalae</taxon>
        <taxon>rosids</taxon>
        <taxon>malvids</taxon>
        <taxon>Brassicales</taxon>
        <taxon>Brassicaceae</taxon>
        <taxon>Brassiceae</taxon>
        <taxon>Brassica</taxon>
    </lineage>
</organism>
<evidence type="ECO:0000313" key="2">
    <source>
        <dbReference type="Proteomes" id="UP000824890"/>
    </source>
</evidence>
<accession>A0ABQ7Z8D7</accession>
<dbReference type="Proteomes" id="UP000824890">
    <property type="component" value="Unassembled WGS sequence"/>
</dbReference>
<dbReference type="EMBL" id="JAGKQM010000016">
    <property type="protein sequence ID" value="KAH0876337.1"/>
    <property type="molecule type" value="Genomic_DNA"/>
</dbReference>
<proteinExistence type="predicted"/>
<reference evidence="1 2" key="1">
    <citation type="submission" date="2021-05" db="EMBL/GenBank/DDBJ databases">
        <title>Genome Assembly of Synthetic Allotetraploid Brassica napus Reveals Homoeologous Exchanges between Subgenomes.</title>
        <authorList>
            <person name="Davis J.T."/>
        </authorList>
    </citation>
    <scope>NUCLEOTIDE SEQUENCE [LARGE SCALE GENOMIC DNA]</scope>
    <source>
        <strain evidence="2">cv. Da-Ae</strain>
        <tissue evidence="1">Seedling</tissue>
    </source>
</reference>